<dbReference type="PANTHER" id="PTHR43591:SF24">
    <property type="entry name" value="2-METHOXY-6-POLYPRENYL-1,4-BENZOQUINOL METHYLASE, MITOCHONDRIAL"/>
    <property type="match status" value="1"/>
</dbReference>
<keyword evidence="1" id="KW-0489">Methyltransferase</keyword>
<dbReference type="GO" id="GO:0032259">
    <property type="term" value="P:methylation"/>
    <property type="evidence" value="ECO:0007669"/>
    <property type="project" value="UniProtKB-KW"/>
</dbReference>
<accession>A0A9P4I482</accession>
<name>A0A9P4I482_9PEZI</name>
<dbReference type="PANTHER" id="PTHR43591">
    <property type="entry name" value="METHYLTRANSFERASE"/>
    <property type="match status" value="1"/>
</dbReference>
<sequence>MEQSQQQEGHAPHAVVGEALEVDLDSVTGSDVDSALGDTDKASISTSLTSKITNFRVENGRRYHAFDEDVYALPNDDQEIGRLDIQHHVWRLCLNGKLHLAPLSEHVQDVLDIGTGTGQWAIEFADQHPSATVLGTDLSPIQPAWTPPNCSFLIDNAEDEWIFDKQYDFIRSRMLLFGLHDWEKYFQQTFKNLKPGGWMEVHEPEFPLNWANTTDEKDAPFAKWSRLISEAGEKCGIDTMITKKFPTMIEKQGFVNIRHNSLQWPMGTWPKGQKEKVIGRWMIINTNEFLDAIALSWYTKYLGWKKEDVEAFLVDVRKDMYDPAKYYYWQLHIYSAQKPQTAT</sequence>
<dbReference type="Pfam" id="PF13489">
    <property type="entry name" value="Methyltransf_23"/>
    <property type="match status" value="1"/>
</dbReference>
<proteinExistence type="predicted"/>
<evidence type="ECO:0000313" key="1">
    <source>
        <dbReference type="EMBL" id="KAF2093479.1"/>
    </source>
</evidence>
<keyword evidence="2" id="KW-1185">Reference proteome</keyword>
<dbReference type="GO" id="GO:0008168">
    <property type="term" value="F:methyltransferase activity"/>
    <property type="evidence" value="ECO:0007669"/>
    <property type="project" value="UniProtKB-KW"/>
</dbReference>
<dbReference type="EMBL" id="ML978138">
    <property type="protein sequence ID" value="KAF2093479.1"/>
    <property type="molecule type" value="Genomic_DNA"/>
</dbReference>
<dbReference type="OrthoDB" id="2013972at2759"/>
<reference evidence="1" key="1">
    <citation type="journal article" date="2020" name="Stud. Mycol.">
        <title>101 Dothideomycetes genomes: a test case for predicting lifestyles and emergence of pathogens.</title>
        <authorList>
            <person name="Haridas S."/>
            <person name="Albert R."/>
            <person name="Binder M."/>
            <person name="Bloem J."/>
            <person name="Labutti K."/>
            <person name="Salamov A."/>
            <person name="Andreopoulos B."/>
            <person name="Baker S."/>
            <person name="Barry K."/>
            <person name="Bills G."/>
            <person name="Bluhm B."/>
            <person name="Cannon C."/>
            <person name="Castanera R."/>
            <person name="Culley D."/>
            <person name="Daum C."/>
            <person name="Ezra D."/>
            <person name="Gonzalez J."/>
            <person name="Henrissat B."/>
            <person name="Kuo A."/>
            <person name="Liang C."/>
            <person name="Lipzen A."/>
            <person name="Lutzoni F."/>
            <person name="Magnuson J."/>
            <person name="Mondo S."/>
            <person name="Nolan M."/>
            <person name="Ohm R."/>
            <person name="Pangilinan J."/>
            <person name="Park H.-J."/>
            <person name="Ramirez L."/>
            <person name="Alfaro M."/>
            <person name="Sun H."/>
            <person name="Tritt A."/>
            <person name="Yoshinaga Y."/>
            <person name="Zwiers L.-H."/>
            <person name="Turgeon B."/>
            <person name="Goodwin S."/>
            <person name="Spatafora J."/>
            <person name="Crous P."/>
            <person name="Grigoriev I."/>
        </authorList>
    </citation>
    <scope>NUCLEOTIDE SEQUENCE</scope>
    <source>
        <strain evidence="1">CBS 133067</strain>
    </source>
</reference>
<protein>
    <submittedName>
        <fullName evidence="1">S-adenosyl-L-methionine-dependent methyltransferase</fullName>
    </submittedName>
</protein>
<dbReference type="InterPro" id="IPR029063">
    <property type="entry name" value="SAM-dependent_MTases_sf"/>
</dbReference>
<organism evidence="1 2">
    <name type="scientific">Rhizodiscina lignyota</name>
    <dbReference type="NCBI Taxonomy" id="1504668"/>
    <lineage>
        <taxon>Eukaryota</taxon>
        <taxon>Fungi</taxon>
        <taxon>Dikarya</taxon>
        <taxon>Ascomycota</taxon>
        <taxon>Pezizomycotina</taxon>
        <taxon>Dothideomycetes</taxon>
        <taxon>Pleosporomycetidae</taxon>
        <taxon>Aulographales</taxon>
        <taxon>Rhizodiscinaceae</taxon>
        <taxon>Rhizodiscina</taxon>
    </lineage>
</organism>
<gene>
    <name evidence="1" type="ORF">NA57DRAFT_81407</name>
</gene>
<dbReference type="Proteomes" id="UP000799772">
    <property type="component" value="Unassembled WGS sequence"/>
</dbReference>
<dbReference type="AlphaFoldDB" id="A0A9P4I482"/>
<evidence type="ECO:0000313" key="2">
    <source>
        <dbReference type="Proteomes" id="UP000799772"/>
    </source>
</evidence>
<dbReference type="CDD" id="cd02440">
    <property type="entry name" value="AdoMet_MTases"/>
    <property type="match status" value="1"/>
</dbReference>
<comment type="caution">
    <text evidence="1">The sequence shown here is derived from an EMBL/GenBank/DDBJ whole genome shotgun (WGS) entry which is preliminary data.</text>
</comment>
<dbReference type="Gene3D" id="3.40.50.150">
    <property type="entry name" value="Vaccinia Virus protein VP39"/>
    <property type="match status" value="1"/>
</dbReference>
<dbReference type="SUPFAM" id="SSF53335">
    <property type="entry name" value="S-adenosyl-L-methionine-dependent methyltransferases"/>
    <property type="match status" value="1"/>
</dbReference>
<keyword evidence="1" id="KW-0808">Transferase</keyword>